<feature type="compositionally biased region" description="Polar residues" evidence="1">
    <location>
        <begin position="38"/>
        <end position="55"/>
    </location>
</feature>
<accession>A0A9P7ZU71</accession>
<reference evidence="2" key="1">
    <citation type="journal article" date="2021" name="IMA Fungus">
        <title>Genomic characterization of three marine fungi, including Emericellopsis atlantica sp. nov. with signatures of a generalist lifestyle and marine biomass degradation.</title>
        <authorList>
            <person name="Hagestad O.C."/>
            <person name="Hou L."/>
            <person name="Andersen J.H."/>
            <person name="Hansen E.H."/>
            <person name="Altermark B."/>
            <person name="Li C."/>
            <person name="Kuhnert E."/>
            <person name="Cox R.J."/>
            <person name="Crous P.W."/>
            <person name="Spatafora J.W."/>
            <person name="Lail K."/>
            <person name="Amirebrahimi M."/>
            <person name="Lipzen A."/>
            <person name="Pangilinan J."/>
            <person name="Andreopoulos W."/>
            <person name="Hayes R.D."/>
            <person name="Ng V."/>
            <person name="Grigoriev I.V."/>
            <person name="Jackson S.A."/>
            <person name="Sutton T.D.S."/>
            <person name="Dobson A.D.W."/>
            <person name="Rama T."/>
        </authorList>
    </citation>
    <scope>NUCLEOTIDE SEQUENCE</scope>
    <source>
        <strain evidence="2">TS7</strain>
    </source>
</reference>
<evidence type="ECO:0000313" key="2">
    <source>
        <dbReference type="EMBL" id="KAG9258340.1"/>
    </source>
</evidence>
<dbReference type="AlphaFoldDB" id="A0A9P7ZU71"/>
<dbReference type="GeneID" id="70288922"/>
<feature type="compositionally biased region" description="Low complexity" evidence="1">
    <location>
        <begin position="1"/>
        <end position="37"/>
    </location>
</feature>
<organism evidence="2 3">
    <name type="scientific">Emericellopsis atlantica</name>
    <dbReference type="NCBI Taxonomy" id="2614577"/>
    <lineage>
        <taxon>Eukaryota</taxon>
        <taxon>Fungi</taxon>
        <taxon>Dikarya</taxon>
        <taxon>Ascomycota</taxon>
        <taxon>Pezizomycotina</taxon>
        <taxon>Sordariomycetes</taxon>
        <taxon>Hypocreomycetidae</taxon>
        <taxon>Hypocreales</taxon>
        <taxon>Bionectriaceae</taxon>
        <taxon>Emericellopsis</taxon>
    </lineage>
</organism>
<dbReference type="Proteomes" id="UP000887229">
    <property type="component" value="Unassembled WGS sequence"/>
</dbReference>
<keyword evidence="3" id="KW-1185">Reference proteome</keyword>
<protein>
    <submittedName>
        <fullName evidence="2">Uncharacterized protein</fullName>
    </submittedName>
</protein>
<evidence type="ECO:0000313" key="3">
    <source>
        <dbReference type="Proteomes" id="UP000887229"/>
    </source>
</evidence>
<feature type="region of interest" description="Disordered" evidence="1">
    <location>
        <begin position="1"/>
        <end position="61"/>
    </location>
</feature>
<dbReference type="RefSeq" id="XP_046122264.1">
    <property type="nucleotide sequence ID" value="XM_046258019.1"/>
</dbReference>
<name>A0A9P7ZU71_9HYPO</name>
<gene>
    <name evidence="2" type="ORF">F5Z01DRAFT_193266</name>
</gene>
<sequence length="134" mass="14792">MYTRRTAPSRRSSAHSTSSASPSSSPTSQRPRLLRSSVTEPSITPLSSNDVQASRLSHRSPHTAADLLHKMAYYQPGTYEAEAIKSEPMTIENRVACVENSTPEGSFNGCYFSFPSFENWESTQEESEKTDGNP</sequence>
<dbReference type="OrthoDB" id="3437826at2759"/>
<dbReference type="EMBL" id="MU251243">
    <property type="protein sequence ID" value="KAG9258340.1"/>
    <property type="molecule type" value="Genomic_DNA"/>
</dbReference>
<proteinExistence type="predicted"/>
<evidence type="ECO:0000256" key="1">
    <source>
        <dbReference type="SAM" id="MobiDB-lite"/>
    </source>
</evidence>
<comment type="caution">
    <text evidence="2">The sequence shown here is derived from an EMBL/GenBank/DDBJ whole genome shotgun (WGS) entry which is preliminary data.</text>
</comment>